<keyword evidence="2" id="KW-0732">Signal</keyword>
<feature type="region of interest" description="Disordered" evidence="1">
    <location>
        <begin position="94"/>
        <end position="159"/>
    </location>
</feature>
<evidence type="ECO:0000256" key="1">
    <source>
        <dbReference type="SAM" id="MobiDB-lite"/>
    </source>
</evidence>
<sequence>MTVLVLILMILGNTTTSTRCRCHRRSSPTDSCPRRYRADLWGQSEIQIERRLPHADRLFALPDEHIVYHGAATEHDTDADQYARHDRRCRVELRERVEDDTREEDGNGNEESSHGAHAANAGFLQVLVAPSGGGRCPDQLDGEQELNGTDQQAAQVERE</sequence>
<evidence type="ECO:0000313" key="3">
    <source>
        <dbReference type="EMBL" id="MBW31305.1"/>
    </source>
</evidence>
<feature type="chain" id="PRO_5014875956" evidence="2">
    <location>
        <begin position="21"/>
        <end position="159"/>
    </location>
</feature>
<protein>
    <submittedName>
        <fullName evidence="3">Putative secreted peptide</fullName>
    </submittedName>
</protein>
<reference evidence="3" key="1">
    <citation type="submission" date="2018-01" db="EMBL/GenBank/DDBJ databases">
        <title>An insight into the sialome of Amazonian anophelines.</title>
        <authorList>
            <person name="Ribeiro J.M."/>
            <person name="Scarpassa V."/>
            <person name="Calvo E."/>
        </authorList>
    </citation>
    <scope>NUCLEOTIDE SEQUENCE</scope>
    <source>
        <tissue evidence="3">Salivary glands</tissue>
    </source>
</reference>
<organism evidence="3">
    <name type="scientific">Anopheles braziliensis</name>
    <dbReference type="NCBI Taxonomy" id="58242"/>
    <lineage>
        <taxon>Eukaryota</taxon>
        <taxon>Metazoa</taxon>
        <taxon>Ecdysozoa</taxon>
        <taxon>Arthropoda</taxon>
        <taxon>Hexapoda</taxon>
        <taxon>Insecta</taxon>
        <taxon>Pterygota</taxon>
        <taxon>Neoptera</taxon>
        <taxon>Endopterygota</taxon>
        <taxon>Diptera</taxon>
        <taxon>Nematocera</taxon>
        <taxon>Culicoidea</taxon>
        <taxon>Culicidae</taxon>
        <taxon>Anophelinae</taxon>
        <taxon>Anopheles</taxon>
    </lineage>
</organism>
<accession>A0A2M3ZS28</accession>
<dbReference type="EMBL" id="GGFM01010554">
    <property type="protein sequence ID" value="MBW31305.1"/>
    <property type="molecule type" value="Transcribed_RNA"/>
</dbReference>
<proteinExistence type="predicted"/>
<evidence type="ECO:0000256" key="2">
    <source>
        <dbReference type="SAM" id="SignalP"/>
    </source>
</evidence>
<name>A0A2M3ZS28_9DIPT</name>
<dbReference type="AlphaFoldDB" id="A0A2M3ZS28"/>
<feature type="signal peptide" evidence="2">
    <location>
        <begin position="1"/>
        <end position="20"/>
    </location>
</feature>
<feature type="compositionally biased region" description="Polar residues" evidence="1">
    <location>
        <begin position="146"/>
        <end position="159"/>
    </location>
</feature>